<dbReference type="InParanoid" id="A0A0D0DNG1"/>
<proteinExistence type="predicted"/>
<dbReference type="AlphaFoldDB" id="A0A0D0DNG1"/>
<feature type="compositionally biased region" description="Acidic residues" evidence="1">
    <location>
        <begin position="247"/>
        <end position="267"/>
    </location>
</feature>
<reference evidence="3" key="2">
    <citation type="submission" date="2015-01" db="EMBL/GenBank/DDBJ databases">
        <title>Evolutionary Origins and Diversification of the Mycorrhizal Mutualists.</title>
        <authorList>
            <consortium name="DOE Joint Genome Institute"/>
            <consortium name="Mycorrhizal Genomics Consortium"/>
            <person name="Kohler A."/>
            <person name="Kuo A."/>
            <person name="Nagy L.G."/>
            <person name="Floudas D."/>
            <person name="Copeland A."/>
            <person name="Barry K.W."/>
            <person name="Cichocki N."/>
            <person name="Veneault-Fourrey C."/>
            <person name="LaButti K."/>
            <person name="Lindquist E.A."/>
            <person name="Lipzen A."/>
            <person name="Lundell T."/>
            <person name="Morin E."/>
            <person name="Murat C."/>
            <person name="Riley R."/>
            <person name="Ohm R."/>
            <person name="Sun H."/>
            <person name="Tunlid A."/>
            <person name="Henrissat B."/>
            <person name="Grigoriev I.V."/>
            <person name="Hibbett D.S."/>
            <person name="Martin F."/>
        </authorList>
    </citation>
    <scope>NUCLEOTIDE SEQUENCE [LARGE SCALE GENOMIC DNA]</scope>
    <source>
        <strain evidence="3">Ve08.2h10</strain>
    </source>
</reference>
<name>A0A0D0DNG1_9AGAM</name>
<gene>
    <name evidence="2" type="ORF">PAXRUDRAFT_159398</name>
</gene>
<sequence>MPGSGLNENVWQCTNTINAKYLSAHRRYQLQLNVVQNFELNHGITAQWTPEDTQYSAVIDYVKHWTFVCVVEELEGLVVQCLFKLSKANLVGTGTYHHYWYKMQKHISKAITRCLAVIRTALERYDKLAPSQCPLLKLDYSEVIRYSTLGEFLLLKHSRYRILEKPWTQPANHNMAIKYFKILHSQEEIQRLDEGTQALKDSGSHGLAAEMEVFYTERHRVNDVHHKLLLKTYTLEGYSGQRRSECDTGESENGSEEEDEGNEDEDDVVANAIQLGDYLNSVTA</sequence>
<dbReference type="HOGENOM" id="CLU_013084_0_0_1"/>
<organism evidence="2 3">
    <name type="scientific">Paxillus rubicundulus Ve08.2h10</name>
    <dbReference type="NCBI Taxonomy" id="930991"/>
    <lineage>
        <taxon>Eukaryota</taxon>
        <taxon>Fungi</taxon>
        <taxon>Dikarya</taxon>
        <taxon>Basidiomycota</taxon>
        <taxon>Agaricomycotina</taxon>
        <taxon>Agaricomycetes</taxon>
        <taxon>Agaricomycetidae</taxon>
        <taxon>Boletales</taxon>
        <taxon>Paxilineae</taxon>
        <taxon>Paxillaceae</taxon>
        <taxon>Paxillus</taxon>
    </lineage>
</organism>
<dbReference type="OrthoDB" id="2676448at2759"/>
<dbReference type="EMBL" id="KN826087">
    <property type="protein sequence ID" value="KIK80155.1"/>
    <property type="molecule type" value="Genomic_DNA"/>
</dbReference>
<dbReference type="Proteomes" id="UP000054538">
    <property type="component" value="Unassembled WGS sequence"/>
</dbReference>
<evidence type="ECO:0000313" key="2">
    <source>
        <dbReference type="EMBL" id="KIK80155.1"/>
    </source>
</evidence>
<feature type="region of interest" description="Disordered" evidence="1">
    <location>
        <begin position="240"/>
        <end position="267"/>
    </location>
</feature>
<protein>
    <submittedName>
        <fullName evidence="2">Uncharacterized protein</fullName>
    </submittedName>
</protein>
<evidence type="ECO:0000256" key="1">
    <source>
        <dbReference type="SAM" id="MobiDB-lite"/>
    </source>
</evidence>
<accession>A0A0D0DNG1</accession>
<evidence type="ECO:0000313" key="3">
    <source>
        <dbReference type="Proteomes" id="UP000054538"/>
    </source>
</evidence>
<reference evidence="2 3" key="1">
    <citation type="submission" date="2014-04" db="EMBL/GenBank/DDBJ databases">
        <authorList>
            <consortium name="DOE Joint Genome Institute"/>
            <person name="Kuo A."/>
            <person name="Kohler A."/>
            <person name="Jargeat P."/>
            <person name="Nagy L.G."/>
            <person name="Floudas D."/>
            <person name="Copeland A."/>
            <person name="Barry K.W."/>
            <person name="Cichocki N."/>
            <person name="Veneault-Fourrey C."/>
            <person name="LaButti K."/>
            <person name="Lindquist E.A."/>
            <person name="Lipzen A."/>
            <person name="Lundell T."/>
            <person name="Morin E."/>
            <person name="Murat C."/>
            <person name="Sun H."/>
            <person name="Tunlid A."/>
            <person name="Henrissat B."/>
            <person name="Grigoriev I.V."/>
            <person name="Hibbett D.S."/>
            <person name="Martin F."/>
            <person name="Nordberg H.P."/>
            <person name="Cantor M.N."/>
            <person name="Hua S.X."/>
        </authorList>
    </citation>
    <scope>NUCLEOTIDE SEQUENCE [LARGE SCALE GENOMIC DNA]</scope>
    <source>
        <strain evidence="2 3">Ve08.2h10</strain>
    </source>
</reference>
<keyword evidence="3" id="KW-1185">Reference proteome</keyword>